<feature type="transmembrane region" description="Helical" evidence="1">
    <location>
        <begin position="62"/>
        <end position="85"/>
    </location>
</feature>
<reference evidence="2 3" key="1">
    <citation type="submission" date="2024-04" db="EMBL/GenBank/DDBJ databases">
        <title>Phylogenomic analyses of a clade within the roseobacter group suggest taxonomic reassignments of species of the genera Aestuariivita, Citreicella, Loktanella, Nautella, Pelagibaca, Ruegeria, Thalassobius, Thiobacimonas and Tropicibacter, and the proposal o.</title>
        <authorList>
            <person name="Jeon C.O."/>
        </authorList>
    </citation>
    <scope>NUCLEOTIDE SEQUENCE [LARGE SCALE GENOMIC DNA]</scope>
    <source>
        <strain evidence="2 3">G8-12</strain>
    </source>
</reference>
<dbReference type="RefSeq" id="WP_342070506.1">
    <property type="nucleotide sequence ID" value="NZ_CP151762.1"/>
</dbReference>
<protein>
    <recommendedName>
        <fullName evidence="4">Holin</fullName>
    </recommendedName>
</protein>
<keyword evidence="3" id="KW-1185">Reference proteome</keyword>
<accession>A0AAN0NJ08</accession>
<keyword evidence="1" id="KW-1133">Transmembrane helix</keyword>
<gene>
    <name evidence="2" type="ORF">AABB28_02165</name>
</gene>
<evidence type="ECO:0000313" key="3">
    <source>
        <dbReference type="Proteomes" id="UP001451782"/>
    </source>
</evidence>
<keyword evidence="1" id="KW-0472">Membrane</keyword>
<evidence type="ECO:0008006" key="4">
    <source>
        <dbReference type="Google" id="ProtNLM"/>
    </source>
</evidence>
<feature type="transmembrane region" description="Helical" evidence="1">
    <location>
        <begin position="37"/>
        <end position="56"/>
    </location>
</feature>
<dbReference type="Proteomes" id="UP001451782">
    <property type="component" value="Chromosome"/>
</dbReference>
<sequence>MTFGDFMAYAIPFSIFFASGFGTYWLAKRRLYTGIKFFWIAWVLFTVGMLSSLSALGTWDGLLYAALLIGISAPSGLGGMVGALVGKARQERAEDDDTP</sequence>
<feature type="transmembrane region" description="Helical" evidence="1">
    <location>
        <begin position="6"/>
        <end position="25"/>
    </location>
</feature>
<evidence type="ECO:0000313" key="2">
    <source>
        <dbReference type="EMBL" id="WZU64139.1"/>
    </source>
</evidence>
<dbReference type="EMBL" id="CP151762">
    <property type="protein sequence ID" value="WZU64139.1"/>
    <property type="molecule type" value="Genomic_DNA"/>
</dbReference>
<keyword evidence="1" id="KW-0812">Transmembrane</keyword>
<dbReference type="AlphaFoldDB" id="A0AAN0NJ08"/>
<proteinExistence type="predicted"/>
<organism evidence="2 3">
    <name type="scientific">Yoonia algicola</name>
    <dbReference type="NCBI Taxonomy" id="3137368"/>
    <lineage>
        <taxon>Bacteria</taxon>
        <taxon>Pseudomonadati</taxon>
        <taxon>Pseudomonadota</taxon>
        <taxon>Alphaproteobacteria</taxon>
        <taxon>Rhodobacterales</taxon>
        <taxon>Paracoccaceae</taxon>
        <taxon>Yoonia</taxon>
    </lineage>
</organism>
<name>A0AAN0NJ08_9RHOB</name>
<dbReference type="KEGG" id="yag:AABB28_02165"/>
<evidence type="ECO:0000256" key="1">
    <source>
        <dbReference type="SAM" id="Phobius"/>
    </source>
</evidence>